<feature type="coiled-coil region" evidence="10">
    <location>
        <begin position="246"/>
        <end position="273"/>
    </location>
</feature>
<accession>A0ABT3PIS4</accession>
<evidence type="ECO:0000256" key="8">
    <source>
        <dbReference type="ARBA" id="ARBA00023196"/>
    </source>
</evidence>
<sequence length="290" mass="33405">MQKLEKLQRKIRSAEDLQSIVRTMKVMAAVGIHQFEQAVESLSEYYDTLERGLQVVLQKAFSEAKPFIQEDSQEKVGLIIMGAGQALCGPFDETISSYTLEQIRNEKWSDVRIYVLGERLAGYLQQQELIIDRTFEMPGSVNGINALVLELLSGMEQWMDQQIRSVRILHNKPVPRKGFMPRTQHLLPLNTAWLEHLMQQPWPTNNLPQYGDDSHTLFMALLRQYLFVSLFRGIAESLAAEYSGRLSAMQRAEQKIEERLEQLQQAFRNERQSTITDELLDIMAGFEAIK</sequence>
<dbReference type="Pfam" id="PF00231">
    <property type="entry name" value="ATP-synt"/>
    <property type="match status" value="1"/>
</dbReference>
<evidence type="ECO:0000256" key="6">
    <source>
        <dbReference type="ARBA" id="ARBA00023065"/>
    </source>
</evidence>
<dbReference type="InterPro" id="IPR000131">
    <property type="entry name" value="ATP_synth_F1_gsu"/>
</dbReference>
<evidence type="ECO:0000256" key="10">
    <source>
        <dbReference type="SAM" id="Coils"/>
    </source>
</evidence>
<evidence type="ECO:0000256" key="4">
    <source>
        <dbReference type="ARBA" id="ARBA00022448"/>
    </source>
</evidence>
<comment type="function">
    <text evidence="1">Produces ATP from ADP in the presence of a proton gradient across the membrane. The gamma chain is believed to be important in regulating ATPase activity and the flow of protons through the CF(0) complex.</text>
</comment>
<name>A0ABT3PIS4_9BACT</name>
<keyword evidence="5" id="KW-0375">Hydrogen ion transport</keyword>
<keyword evidence="9" id="KW-0066">ATP synthesis</keyword>
<proteinExistence type="inferred from homology"/>
<dbReference type="PRINTS" id="PR00126">
    <property type="entry name" value="ATPASEGAMMA"/>
</dbReference>
<keyword evidence="4" id="KW-0813">Transport</keyword>
<gene>
    <name evidence="11" type="ORF">J6I44_03230</name>
</gene>
<dbReference type="PANTHER" id="PTHR11693:SF22">
    <property type="entry name" value="ATP SYNTHASE SUBUNIT GAMMA, MITOCHONDRIAL"/>
    <property type="match status" value="1"/>
</dbReference>
<dbReference type="InterPro" id="IPR035968">
    <property type="entry name" value="ATP_synth_F1_ATPase_gsu"/>
</dbReference>
<dbReference type="InterPro" id="IPR017709">
    <property type="entry name" value="Alt_ATP_synth_F1_gsu"/>
</dbReference>
<comment type="similarity">
    <text evidence="3">Belongs to the ATPase gamma chain family.</text>
</comment>
<keyword evidence="10" id="KW-0175">Coiled coil</keyword>
<keyword evidence="6" id="KW-0406">Ion transport</keyword>
<evidence type="ECO:0000256" key="1">
    <source>
        <dbReference type="ARBA" id="ARBA00003456"/>
    </source>
</evidence>
<evidence type="ECO:0000256" key="7">
    <source>
        <dbReference type="ARBA" id="ARBA00023136"/>
    </source>
</evidence>
<keyword evidence="12" id="KW-1185">Reference proteome</keyword>
<organism evidence="11 12">
    <name type="scientific">Fodinibius salsisoli</name>
    <dbReference type="NCBI Taxonomy" id="2820877"/>
    <lineage>
        <taxon>Bacteria</taxon>
        <taxon>Pseudomonadati</taxon>
        <taxon>Balneolota</taxon>
        <taxon>Balneolia</taxon>
        <taxon>Balneolales</taxon>
        <taxon>Balneolaceae</taxon>
        <taxon>Fodinibius</taxon>
    </lineage>
</organism>
<evidence type="ECO:0000256" key="3">
    <source>
        <dbReference type="ARBA" id="ARBA00007681"/>
    </source>
</evidence>
<dbReference type="Proteomes" id="UP001207918">
    <property type="component" value="Unassembled WGS sequence"/>
</dbReference>
<dbReference type="SUPFAM" id="SSF52943">
    <property type="entry name" value="ATP synthase (F1-ATPase), gamma subunit"/>
    <property type="match status" value="1"/>
</dbReference>
<evidence type="ECO:0000313" key="12">
    <source>
        <dbReference type="Proteomes" id="UP001207918"/>
    </source>
</evidence>
<comment type="caution">
    <text evidence="11">The sequence shown here is derived from an EMBL/GenBank/DDBJ whole genome shotgun (WGS) entry which is preliminary data.</text>
</comment>
<evidence type="ECO:0000256" key="2">
    <source>
        <dbReference type="ARBA" id="ARBA00004170"/>
    </source>
</evidence>
<dbReference type="PANTHER" id="PTHR11693">
    <property type="entry name" value="ATP SYNTHASE GAMMA CHAIN"/>
    <property type="match status" value="1"/>
</dbReference>
<keyword evidence="7" id="KW-0472">Membrane</keyword>
<reference evidence="11 12" key="1">
    <citation type="submission" date="2021-03" db="EMBL/GenBank/DDBJ databases">
        <title>Aliifodinibius sp. nov., a new bacterium isolated from saline soil.</title>
        <authorList>
            <person name="Galisteo C."/>
            <person name="De La Haba R."/>
            <person name="Sanchez-Porro C."/>
            <person name="Ventosa A."/>
        </authorList>
    </citation>
    <scope>NUCLEOTIDE SEQUENCE [LARGE SCALE GENOMIC DNA]</scope>
    <source>
        <strain evidence="11 12">1BSP15-2V2</strain>
    </source>
</reference>
<dbReference type="NCBIfam" id="TIGR03323">
    <property type="entry name" value="alt_F1F0_F1_gam"/>
    <property type="match status" value="1"/>
</dbReference>
<protein>
    <submittedName>
        <fullName evidence="11">F0F1 ATP synthase subunit gamma</fullName>
    </submittedName>
</protein>
<dbReference type="Gene3D" id="1.10.287.80">
    <property type="entry name" value="ATP synthase, gamma subunit, helix hairpin domain"/>
    <property type="match status" value="1"/>
</dbReference>
<dbReference type="RefSeq" id="WP_265764520.1">
    <property type="nucleotide sequence ID" value="NZ_JAGGJA010000002.1"/>
</dbReference>
<dbReference type="Gene3D" id="3.40.1380.10">
    <property type="match status" value="1"/>
</dbReference>
<evidence type="ECO:0000313" key="11">
    <source>
        <dbReference type="EMBL" id="MCW9705845.1"/>
    </source>
</evidence>
<keyword evidence="8" id="KW-0139">CF(1)</keyword>
<comment type="subcellular location">
    <subcellularLocation>
        <location evidence="2">Membrane</location>
        <topology evidence="2">Peripheral membrane protein</topology>
    </subcellularLocation>
</comment>
<evidence type="ECO:0000256" key="9">
    <source>
        <dbReference type="ARBA" id="ARBA00023310"/>
    </source>
</evidence>
<evidence type="ECO:0000256" key="5">
    <source>
        <dbReference type="ARBA" id="ARBA00022781"/>
    </source>
</evidence>
<dbReference type="EMBL" id="JAGGJA010000002">
    <property type="protein sequence ID" value="MCW9705845.1"/>
    <property type="molecule type" value="Genomic_DNA"/>
</dbReference>
<dbReference type="CDD" id="cd12151">
    <property type="entry name" value="F1-ATPase_gamma"/>
    <property type="match status" value="1"/>
</dbReference>